<comment type="caution">
    <text evidence="1">The sequence shown here is derived from an EMBL/GenBank/DDBJ whole genome shotgun (WGS) entry which is preliminary data.</text>
</comment>
<gene>
    <name evidence="1" type="ORF">DC041_0012175</name>
</gene>
<name>A0A430PX05_SCHBO</name>
<sequence length="229" mass="27083">MRQMNGVDHVWLTISDIFIIRFKVNANYLDTFTENPSTNTLRVIQEQTESLSFEWKPMKHDSFSYVYLQQPAGWFGSTTRKIEAGDIGNLPTIGKPCEATNYEAIGYYSWYKLNYDFLTYYIKYERVPRIKNVRIQMQSDSSSRMTLEREESTCEVDTTVMFRGHSKNRLEMFIMPRNQVEYYMNHTEVKERSTEVFILFNRRGDRFSLPTIGNIFSCLSLFAKFSDIE</sequence>
<dbReference type="EMBL" id="QMKO01004712">
    <property type="protein sequence ID" value="RTG79977.1"/>
    <property type="molecule type" value="Genomic_DNA"/>
</dbReference>
<dbReference type="AlphaFoldDB" id="A0A430PX05"/>
<evidence type="ECO:0000313" key="1">
    <source>
        <dbReference type="EMBL" id="RTG79977.1"/>
    </source>
</evidence>
<organism evidence="1 2">
    <name type="scientific">Schistosoma bovis</name>
    <name type="common">Blood fluke</name>
    <dbReference type="NCBI Taxonomy" id="6184"/>
    <lineage>
        <taxon>Eukaryota</taxon>
        <taxon>Metazoa</taxon>
        <taxon>Spiralia</taxon>
        <taxon>Lophotrochozoa</taxon>
        <taxon>Platyhelminthes</taxon>
        <taxon>Trematoda</taxon>
        <taxon>Digenea</taxon>
        <taxon>Strigeidida</taxon>
        <taxon>Schistosomatoidea</taxon>
        <taxon>Schistosomatidae</taxon>
        <taxon>Schistosoma</taxon>
    </lineage>
</organism>
<protein>
    <submittedName>
        <fullName evidence="1">Uncharacterized protein</fullName>
    </submittedName>
</protein>
<dbReference type="Proteomes" id="UP000290809">
    <property type="component" value="Unassembled WGS sequence"/>
</dbReference>
<feature type="non-terminal residue" evidence="1">
    <location>
        <position position="229"/>
    </location>
</feature>
<proteinExistence type="predicted"/>
<evidence type="ECO:0000313" key="2">
    <source>
        <dbReference type="Proteomes" id="UP000290809"/>
    </source>
</evidence>
<keyword evidence="2" id="KW-1185">Reference proteome</keyword>
<reference evidence="1 2" key="1">
    <citation type="journal article" date="2019" name="PLoS Pathog.">
        <title>Genome sequence of the bovine parasite Schistosoma bovis Tanzania.</title>
        <authorList>
            <person name="Oey H."/>
            <person name="Zakrzewski M."/>
            <person name="Gobert G."/>
            <person name="Gravermann K."/>
            <person name="Stoye J."/>
            <person name="Jones M."/>
            <person name="Mcmanus D."/>
            <person name="Krause L."/>
        </authorList>
    </citation>
    <scope>NUCLEOTIDE SEQUENCE [LARGE SCALE GENOMIC DNA]</scope>
    <source>
        <strain evidence="1 2">TAN1997</strain>
    </source>
</reference>
<accession>A0A430PX05</accession>